<evidence type="ECO:0000313" key="1">
    <source>
        <dbReference type="EMBL" id="WIA11867.1"/>
    </source>
</evidence>
<reference evidence="1 2" key="1">
    <citation type="submission" date="2023-05" db="EMBL/GenBank/DDBJ databases">
        <title>A 100% complete, gapless, phased diploid assembly of the Scenedesmus obliquus UTEX 3031 genome.</title>
        <authorList>
            <person name="Biondi T.C."/>
            <person name="Hanschen E.R."/>
            <person name="Kwon T."/>
            <person name="Eng W."/>
            <person name="Kruse C.P.S."/>
            <person name="Koehler S.I."/>
            <person name="Kunde Y."/>
            <person name="Gleasner C.D."/>
            <person name="You Mak K.T."/>
            <person name="Polle J."/>
            <person name="Hovde B.T."/>
            <person name="Starkenburg S.R."/>
        </authorList>
    </citation>
    <scope>NUCLEOTIDE SEQUENCE [LARGE SCALE GENOMIC DNA]</scope>
    <source>
        <strain evidence="1 2">DOE0152z</strain>
    </source>
</reference>
<accession>A0ABY8TU73</accession>
<keyword evidence="2" id="KW-1185">Reference proteome</keyword>
<organism evidence="1 2">
    <name type="scientific">Tetradesmus obliquus</name>
    <name type="common">Green alga</name>
    <name type="synonym">Acutodesmus obliquus</name>
    <dbReference type="NCBI Taxonomy" id="3088"/>
    <lineage>
        <taxon>Eukaryota</taxon>
        <taxon>Viridiplantae</taxon>
        <taxon>Chlorophyta</taxon>
        <taxon>core chlorophytes</taxon>
        <taxon>Chlorophyceae</taxon>
        <taxon>CS clade</taxon>
        <taxon>Sphaeropleales</taxon>
        <taxon>Scenedesmaceae</taxon>
        <taxon>Tetradesmus</taxon>
    </lineage>
</organism>
<dbReference type="PIRSF" id="PIRSF006615">
    <property type="entry name" value="Zn_crbxpep_Taq"/>
    <property type="match status" value="1"/>
</dbReference>
<gene>
    <name evidence="1" type="ORF">OEZ85_011953</name>
</gene>
<dbReference type="InterPro" id="IPR001333">
    <property type="entry name" value="Peptidase_M32_Taq"/>
</dbReference>
<dbReference type="PRINTS" id="PR00998">
    <property type="entry name" value="CRBOXYPTASET"/>
</dbReference>
<evidence type="ECO:0008006" key="3">
    <source>
        <dbReference type="Google" id="ProtNLM"/>
    </source>
</evidence>
<evidence type="ECO:0000313" key="2">
    <source>
        <dbReference type="Proteomes" id="UP001244341"/>
    </source>
</evidence>
<dbReference type="CDD" id="cd06460">
    <property type="entry name" value="M32_Taq"/>
    <property type="match status" value="1"/>
</dbReference>
<proteinExistence type="predicted"/>
<sequence length="513" mass="56518">MAAAAVAEVSTSKAYEELTGKLRELDALNGISGLLGWDELVMMPEGAVGSRGAQKSALAGVLYDKRTDKQLGGLLQQLKAAAGELDPVQAAVVRDASRSYTRETAVPKELAQRIAKLETDAYVAWVAARKESNFSKFAPFLQQWVDVNKQKAAAIDPAAPAYDVLLDDYEKGMTSARLDEIFAEVRKGLVPLLAELREKGSPPDDAWLAGSYSLDTQAALCREVALALGFDTNNGRLDVSVHPFTGGSHPTDVRMTTRFKEGDLTEGLTGAIHETGHALYEQGRNLGKEWEGLPVNSALSMGIHESQSLFWERMVGLSQPFAEWLLPLVSKHFPEFPKRSAADFYAAENVIKSPSLIRVEADEVTYPLHIILRYEIERGLIDGTIKVEDVPCIWNQKMKDYLGTAPEDDAKGCLQDVHWSAGLFGYFPTYSLGAMYACQIYEHAKQQLPELEQQVAAGNFTPLREWLNEHIHRKGSLHPSGDALMTAVTGNALQPQVFLAYLRSKYSKLYKLS</sequence>
<dbReference type="PANTHER" id="PTHR34217:SF1">
    <property type="entry name" value="CARBOXYPEPTIDASE 1"/>
    <property type="match status" value="1"/>
</dbReference>
<dbReference type="Proteomes" id="UP001244341">
    <property type="component" value="Chromosome 3b"/>
</dbReference>
<dbReference type="EMBL" id="CP126210">
    <property type="protein sequence ID" value="WIA11867.1"/>
    <property type="molecule type" value="Genomic_DNA"/>
</dbReference>
<name>A0ABY8TU73_TETOB</name>
<dbReference type="SUPFAM" id="SSF55486">
    <property type="entry name" value="Metalloproteases ('zincins'), catalytic domain"/>
    <property type="match status" value="1"/>
</dbReference>
<dbReference type="PANTHER" id="PTHR34217">
    <property type="entry name" value="METAL-DEPENDENT CARBOXYPEPTIDASE"/>
    <property type="match status" value="1"/>
</dbReference>
<dbReference type="Pfam" id="PF02074">
    <property type="entry name" value="Peptidase_M32"/>
    <property type="match status" value="1"/>
</dbReference>
<dbReference type="Gene3D" id="1.10.1370.30">
    <property type="match status" value="1"/>
</dbReference>
<protein>
    <recommendedName>
        <fullName evidence="3">Carboxypeptidase Taq</fullName>
    </recommendedName>
</protein>
<dbReference type="PROSITE" id="PS52034">
    <property type="entry name" value="PEPTIDASE_M32"/>
    <property type="match status" value="1"/>
</dbReference>